<keyword evidence="2" id="KW-1185">Reference proteome</keyword>
<dbReference type="OrthoDB" id="5771510at2"/>
<reference evidence="2" key="1">
    <citation type="submission" date="2017-08" db="EMBL/GenBank/DDBJ databases">
        <authorList>
            <person name="Grouzdev D.S."/>
            <person name="Gaisin V.A."/>
            <person name="Rysina M.S."/>
            <person name="Gorlenko V.M."/>
        </authorList>
    </citation>
    <scope>NUCLEOTIDE SEQUENCE [LARGE SCALE GENOMIC DNA]</scope>
    <source>
        <strain evidence="2">Kir15-3F</strain>
    </source>
</reference>
<dbReference type="RefSeq" id="WP_097642498.1">
    <property type="nucleotide sequence ID" value="NZ_NQWI01000006.1"/>
</dbReference>
<evidence type="ECO:0000313" key="2">
    <source>
        <dbReference type="Proteomes" id="UP000220527"/>
    </source>
</evidence>
<gene>
    <name evidence="1" type="ORF">CJ255_02370</name>
</gene>
<evidence type="ECO:0000313" key="1">
    <source>
        <dbReference type="EMBL" id="PDW04641.1"/>
    </source>
</evidence>
<organism evidence="1 2">
    <name type="scientific">Candidatus Viridilinea mediisalina</name>
    <dbReference type="NCBI Taxonomy" id="2024553"/>
    <lineage>
        <taxon>Bacteria</taxon>
        <taxon>Bacillati</taxon>
        <taxon>Chloroflexota</taxon>
        <taxon>Chloroflexia</taxon>
        <taxon>Chloroflexales</taxon>
        <taxon>Chloroflexineae</taxon>
        <taxon>Oscillochloridaceae</taxon>
        <taxon>Candidatus Viridilinea</taxon>
    </lineage>
</organism>
<dbReference type="EMBL" id="NQWI01000006">
    <property type="protein sequence ID" value="PDW04641.1"/>
    <property type="molecule type" value="Genomic_DNA"/>
</dbReference>
<sequence length="77" mass="8794">MTTEQSKLRFVICIENSAYPAALERRKLYQVIPDDHAASHHLIRVIDESGEDYVYPEAYFIPVDFAPSIQEALLRAA</sequence>
<protein>
    <submittedName>
        <fullName evidence="1">Uncharacterized protein</fullName>
    </submittedName>
</protein>
<name>A0A2A6RP20_9CHLR</name>
<accession>A0A2A6RP20</accession>
<dbReference type="AlphaFoldDB" id="A0A2A6RP20"/>
<proteinExistence type="predicted"/>
<dbReference type="Proteomes" id="UP000220527">
    <property type="component" value="Unassembled WGS sequence"/>
</dbReference>
<comment type="caution">
    <text evidence="1">The sequence shown here is derived from an EMBL/GenBank/DDBJ whole genome shotgun (WGS) entry which is preliminary data.</text>
</comment>